<dbReference type="SMART" id="SM00490">
    <property type="entry name" value="HELICc"/>
    <property type="match status" value="1"/>
</dbReference>
<feature type="domain" description="Helicase C-terminal" evidence="9">
    <location>
        <begin position="238"/>
        <end position="387"/>
    </location>
</feature>
<dbReference type="InterPro" id="IPR014001">
    <property type="entry name" value="Helicase_ATP-bd"/>
</dbReference>
<keyword evidence="4 5" id="KW-0067">ATP-binding</keyword>
<sequence>MSSMTFEQLELDPILVRALAGMGYAKPTTIQSQVIPEAMSGRDIMASAPTGTGKTAAFLLPICQHLLDFPRRQPGPARILILTPTRELAIQIAGDARKMLKDTPLRVEVITGGVHESQHLPALTKTTDIVVATPGRLLQYMDEESFDSRDIEMLVLDEADRMLDMGFINDVDRIAAEARWRRQTMLFSATLEGHGLMKFAADLLKDPVEVSAAPPRSERKKINQWVHLADNPEHKFALLLHLLRQPDVTRSIIFVKTRDRLMELASRLQQEGLHNAWLRGEMEQEKRVEALGRFRIGRVNILVATDVASRGIDLPEVSHVINYDMPRTADVYVHRIGRTGRAGQKGTAISLVEAHDMPLLVRVEKYTEEVLKRRVIDELRPKHKEAKVASRKKKDGDSKGKKAKALLPKKKEKVRLRDTKAKGKPKWAGAKPDATKKPASAKKAAGKKVEGNQDAE</sequence>
<dbReference type="PROSITE" id="PS00039">
    <property type="entry name" value="DEAD_ATP_HELICASE"/>
    <property type="match status" value="1"/>
</dbReference>
<evidence type="ECO:0000256" key="6">
    <source>
        <dbReference type="PROSITE-ProRule" id="PRU00552"/>
    </source>
</evidence>
<accession>A0ABP7DR07</accession>
<feature type="domain" description="DEAD-box RNA helicase Q" evidence="10">
    <location>
        <begin position="4"/>
        <end position="32"/>
    </location>
</feature>
<dbReference type="InterPro" id="IPR050079">
    <property type="entry name" value="DEAD_box_RNA_helicase"/>
</dbReference>
<evidence type="ECO:0000256" key="1">
    <source>
        <dbReference type="ARBA" id="ARBA00022741"/>
    </source>
</evidence>
<comment type="function">
    <text evidence="5">DEAD-box RNA helicase involved in the assembly of the 50S ribosomal subunit at low temperature. Exhibits RNA-stimulated ATP hydrolysis and RNA unwinding activity.</text>
</comment>
<comment type="catalytic activity">
    <reaction evidence="5">
        <text>ATP + H2O = ADP + phosphate + H(+)</text>
        <dbReference type="Rhea" id="RHEA:13065"/>
        <dbReference type="ChEBI" id="CHEBI:15377"/>
        <dbReference type="ChEBI" id="CHEBI:15378"/>
        <dbReference type="ChEBI" id="CHEBI:30616"/>
        <dbReference type="ChEBI" id="CHEBI:43474"/>
        <dbReference type="ChEBI" id="CHEBI:456216"/>
        <dbReference type="EC" id="3.6.4.13"/>
    </reaction>
</comment>
<evidence type="ECO:0000256" key="2">
    <source>
        <dbReference type="ARBA" id="ARBA00022801"/>
    </source>
</evidence>
<keyword evidence="5" id="KW-0963">Cytoplasm</keyword>
<evidence type="ECO:0000259" key="9">
    <source>
        <dbReference type="PROSITE" id="PS51194"/>
    </source>
</evidence>
<dbReference type="InterPro" id="IPR028621">
    <property type="entry name" value="DEAD_helicase_SrmB"/>
</dbReference>
<evidence type="ECO:0000313" key="12">
    <source>
        <dbReference type="Proteomes" id="UP001501479"/>
    </source>
</evidence>
<keyword evidence="12" id="KW-1185">Reference proteome</keyword>
<dbReference type="EC" id="3.6.4.13" evidence="5"/>
<comment type="subunit">
    <text evidence="5">Interacts with the 50S ribosomal subunit.</text>
</comment>
<dbReference type="PANTHER" id="PTHR47959">
    <property type="entry name" value="ATP-DEPENDENT RNA HELICASE RHLE-RELATED"/>
    <property type="match status" value="1"/>
</dbReference>
<feature type="compositionally biased region" description="Basic residues" evidence="7">
    <location>
        <begin position="383"/>
        <end position="393"/>
    </location>
</feature>
<dbReference type="PANTHER" id="PTHR47959:SF3">
    <property type="entry name" value="ATP-DEPENDENT RNA HELICASE SRMB"/>
    <property type="match status" value="1"/>
</dbReference>
<evidence type="ECO:0000256" key="3">
    <source>
        <dbReference type="ARBA" id="ARBA00022806"/>
    </source>
</evidence>
<dbReference type="HAMAP" id="MF_00967">
    <property type="entry name" value="DEAD_helicase_SrmB"/>
    <property type="match status" value="1"/>
</dbReference>
<feature type="short sequence motif" description="Q motif" evidence="6">
    <location>
        <begin position="4"/>
        <end position="32"/>
    </location>
</feature>
<feature type="compositionally biased region" description="Basic and acidic residues" evidence="7">
    <location>
        <begin position="447"/>
        <end position="456"/>
    </location>
</feature>
<feature type="domain" description="Helicase ATP-binding" evidence="8">
    <location>
        <begin position="35"/>
        <end position="209"/>
    </location>
</feature>
<keyword evidence="1 5" id="KW-0547">Nucleotide-binding</keyword>
<dbReference type="InterPro" id="IPR044742">
    <property type="entry name" value="DEAD/DEAH_RhlB"/>
</dbReference>
<dbReference type="Gene3D" id="3.40.50.300">
    <property type="entry name" value="P-loop containing nucleotide triphosphate hydrolases"/>
    <property type="match status" value="2"/>
</dbReference>
<keyword evidence="3 5" id="KW-0347">Helicase</keyword>
<feature type="compositionally biased region" description="Low complexity" evidence="7">
    <location>
        <begin position="426"/>
        <end position="443"/>
    </location>
</feature>
<evidence type="ECO:0000256" key="5">
    <source>
        <dbReference type="HAMAP-Rule" id="MF_00967"/>
    </source>
</evidence>
<evidence type="ECO:0000256" key="7">
    <source>
        <dbReference type="SAM" id="MobiDB-lite"/>
    </source>
</evidence>
<dbReference type="Pfam" id="PF00271">
    <property type="entry name" value="Helicase_C"/>
    <property type="match status" value="1"/>
</dbReference>
<dbReference type="PROSITE" id="PS51192">
    <property type="entry name" value="HELICASE_ATP_BIND_1"/>
    <property type="match status" value="1"/>
</dbReference>
<dbReference type="SUPFAM" id="SSF52540">
    <property type="entry name" value="P-loop containing nucleoside triphosphate hydrolases"/>
    <property type="match status" value="1"/>
</dbReference>
<dbReference type="CDD" id="cd00268">
    <property type="entry name" value="DEADc"/>
    <property type="match status" value="1"/>
</dbReference>
<dbReference type="EMBL" id="BAABDS010000024">
    <property type="protein sequence ID" value="GAA3708283.1"/>
    <property type="molecule type" value="Genomic_DNA"/>
</dbReference>
<comment type="similarity">
    <text evidence="5">Belongs to the DEAD box helicase family. SrmB subfamily.</text>
</comment>
<dbReference type="CDD" id="cd18787">
    <property type="entry name" value="SF2_C_DEAD"/>
    <property type="match status" value="1"/>
</dbReference>
<dbReference type="Pfam" id="PF00270">
    <property type="entry name" value="DEAD"/>
    <property type="match status" value="1"/>
</dbReference>
<feature type="compositionally biased region" description="Basic residues" evidence="7">
    <location>
        <begin position="401"/>
        <end position="414"/>
    </location>
</feature>
<evidence type="ECO:0000259" key="10">
    <source>
        <dbReference type="PROSITE" id="PS51195"/>
    </source>
</evidence>
<reference evidence="12" key="1">
    <citation type="journal article" date="2019" name="Int. J. Syst. Evol. Microbiol.">
        <title>The Global Catalogue of Microorganisms (GCM) 10K type strain sequencing project: providing services to taxonomists for standard genome sequencing and annotation.</title>
        <authorList>
            <consortium name="The Broad Institute Genomics Platform"/>
            <consortium name="The Broad Institute Genome Sequencing Center for Infectious Disease"/>
            <person name="Wu L."/>
            <person name="Ma J."/>
        </authorList>
    </citation>
    <scope>NUCLEOTIDE SEQUENCE [LARGE SCALE GENOMIC DNA]</scope>
    <source>
        <strain evidence="12">JCM 17329</strain>
    </source>
</reference>
<dbReference type="InterPro" id="IPR014014">
    <property type="entry name" value="RNA_helicase_DEAD_Q_motif"/>
</dbReference>
<dbReference type="Proteomes" id="UP001501479">
    <property type="component" value="Unassembled WGS sequence"/>
</dbReference>
<dbReference type="InterPro" id="IPR011545">
    <property type="entry name" value="DEAD/DEAH_box_helicase_dom"/>
</dbReference>
<dbReference type="NCBIfam" id="NF008394">
    <property type="entry name" value="PRK11192.1"/>
    <property type="match status" value="1"/>
</dbReference>
<proteinExistence type="inferred from homology"/>
<dbReference type="PROSITE" id="PS51195">
    <property type="entry name" value="Q_MOTIF"/>
    <property type="match status" value="1"/>
</dbReference>
<dbReference type="InterPro" id="IPR000629">
    <property type="entry name" value="RNA-helicase_DEAD-box_CS"/>
</dbReference>
<evidence type="ECO:0000313" key="11">
    <source>
        <dbReference type="EMBL" id="GAA3708283.1"/>
    </source>
</evidence>
<keyword evidence="5" id="KW-0690">Ribosome biogenesis</keyword>
<evidence type="ECO:0000256" key="4">
    <source>
        <dbReference type="ARBA" id="ARBA00022840"/>
    </source>
</evidence>
<organism evidence="11 12">
    <name type="scientific">Oceanisphaera sediminis</name>
    <dbReference type="NCBI Taxonomy" id="981381"/>
    <lineage>
        <taxon>Bacteria</taxon>
        <taxon>Pseudomonadati</taxon>
        <taxon>Pseudomonadota</taxon>
        <taxon>Gammaproteobacteria</taxon>
        <taxon>Aeromonadales</taxon>
        <taxon>Aeromonadaceae</taxon>
        <taxon>Oceanisphaera</taxon>
    </lineage>
</organism>
<evidence type="ECO:0000259" key="8">
    <source>
        <dbReference type="PROSITE" id="PS51192"/>
    </source>
</evidence>
<dbReference type="PROSITE" id="PS51194">
    <property type="entry name" value="HELICASE_CTER"/>
    <property type="match status" value="1"/>
</dbReference>
<dbReference type="GO" id="GO:0004386">
    <property type="term" value="F:helicase activity"/>
    <property type="evidence" value="ECO:0007669"/>
    <property type="project" value="UniProtKB-KW"/>
</dbReference>
<comment type="subcellular location">
    <subcellularLocation>
        <location evidence="5">Cytoplasm</location>
    </subcellularLocation>
</comment>
<dbReference type="InterPro" id="IPR027417">
    <property type="entry name" value="P-loop_NTPase"/>
</dbReference>
<protein>
    <recommendedName>
        <fullName evidence="5">ATP-dependent RNA helicase SrmB</fullName>
        <ecNumber evidence="5">3.6.4.13</ecNumber>
    </recommendedName>
</protein>
<comment type="caution">
    <text evidence="11">The sequence shown here is derived from an EMBL/GenBank/DDBJ whole genome shotgun (WGS) entry which is preliminary data.</text>
</comment>
<name>A0ABP7DR07_9GAMM</name>
<dbReference type="InterPro" id="IPR001650">
    <property type="entry name" value="Helicase_C-like"/>
</dbReference>
<gene>
    <name evidence="5 11" type="primary">srmB</name>
    <name evidence="11" type="ORF">GCM10022421_14070</name>
</gene>
<dbReference type="SMART" id="SM00487">
    <property type="entry name" value="DEXDc"/>
    <property type="match status" value="1"/>
</dbReference>
<dbReference type="RefSeq" id="WP_344963709.1">
    <property type="nucleotide sequence ID" value="NZ_BAABDS010000024.1"/>
</dbReference>
<feature type="region of interest" description="Disordered" evidence="7">
    <location>
        <begin position="383"/>
        <end position="456"/>
    </location>
</feature>
<keyword evidence="2 5" id="KW-0378">Hydrolase</keyword>